<keyword evidence="2" id="KW-0812">Transmembrane</keyword>
<dbReference type="EMBL" id="AZBU02000006">
    <property type="protein sequence ID" value="TKR72818.1"/>
    <property type="molecule type" value="Genomic_DNA"/>
</dbReference>
<keyword evidence="2" id="KW-0472">Membrane</keyword>
<feature type="compositionally biased region" description="Polar residues" evidence="1">
    <location>
        <begin position="38"/>
        <end position="47"/>
    </location>
</feature>
<feature type="transmembrane region" description="Helical" evidence="2">
    <location>
        <begin position="72"/>
        <end position="94"/>
    </location>
</feature>
<proteinExistence type="predicted"/>
<dbReference type="AlphaFoldDB" id="A0A4U5MT23"/>
<dbReference type="Proteomes" id="UP000298663">
    <property type="component" value="Unassembled WGS sequence"/>
</dbReference>
<feature type="region of interest" description="Disordered" evidence="1">
    <location>
        <begin position="1"/>
        <end position="47"/>
    </location>
</feature>
<protein>
    <submittedName>
        <fullName evidence="3">Uncharacterized protein</fullName>
    </submittedName>
</protein>
<sequence>MIDAIPSAAAVGAKNQPGASNAAMQERRSPLVGRPLWTPTTKVPSQSSQSFCDAHACVNYERYSYSPKSSGLAPIALVCCYGSFYSVIASISIIKIRRISCC</sequence>
<evidence type="ECO:0000313" key="4">
    <source>
        <dbReference type="Proteomes" id="UP000298663"/>
    </source>
</evidence>
<evidence type="ECO:0000313" key="3">
    <source>
        <dbReference type="EMBL" id="TKR72818.1"/>
    </source>
</evidence>
<evidence type="ECO:0000256" key="2">
    <source>
        <dbReference type="SAM" id="Phobius"/>
    </source>
</evidence>
<keyword evidence="4" id="KW-1185">Reference proteome</keyword>
<accession>A0A4U5MT23</accession>
<keyword evidence="2" id="KW-1133">Transmembrane helix</keyword>
<organism evidence="3 4">
    <name type="scientific">Steinernema carpocapsae</name>
    <name type="common">Entomopathogenic nematode</name>
    <dbReference type="NCBI Taxonomy" id="34508"/>
    <lineage>
        <taxon>Eukaryota</taxon>
        <taxon>Metazoa</taxon>
        <taxon>Ecdysozoa</taxon>
        <taxon>Nematoda</taxon>
        <taxon>Chromadorea</taxon>
        <taxon>Rhabditida</taxon>
        <taxon>Tylenchina</taxon>
        <taxon>Panagrolaimomorpha</taxon>
        <taxon>Strongyloidoidea</taxon>
        <taxon>Steinernematidae</taxon>
        <taxon>Steinernema</taxon>
    </lineage>
</organism>
<evidence type="ECO:0000256" key="1">
    <source>
        <dbReference type="SAM" id="MobiDB-lite"/>
    </source>
</evidence>
<reference evidence="3 4" key="1">
    <citation type="journal article" date="2015" name="Genome Biol.">
        <title>Comparative genomics of Steinernema reveals deeply conserved gene regulatory networks.</title>
        <authorList>
            <person name="Dillman A.R."/>
            <person name="Macchietto M."/>
            <person name="Porter C.F."/>
            <person name="Rogers A."/>
            <person name="Williams B."/>
            <person name="Antoshechkin I."/>
            <person name="Lee M.M."/>
            <person name="Goodwin Z."/>
            <person name="Lu X."/>
            <person name="Lewis E.E."/>
            <person name="Goodrich-Blair H."/>
            <person name="Stock S.P."/>
            <person name="Adams B.J."/>
            <person name="Sternberg P.W."/>
            <person name="Mortazavi A."/>
        </authorList>
    </citation>
    <scope>NUCLEOTIDE SEQUENCE [LARGE SCALE GENOMIC DNA]</scope>
    <source>
        <strain evidence="3 4">ALL</strain>
    </source>
</reference>
<reference evidence="3 4" key="2">
    <citation type="journal article" date="2019" name="G3 (Bethesda)">
        <title>Hybrid Assembly of the Genome of the Entomopathogenic Nematode Steinernema carpocapsae Identifies the X-Chromosome.</title>
        <authorList>
            <person name="Serra L."/>
            <person name="Macchietto M."/>
            <person name="Macias-Munoz A."/>
            <person name="McGill C.J."/>
            <person name="Rodriguez I.M."/>
            <person name="Rodriguez B."/>
            <person name="Murad R."/>
            <person name="Mortazavi A."/>
        </authorList>
    </citation>
    <scope>NUCLEOTIDE SEQUENCE [LARGE SCALE GENOMIC DNA]</scope>
    <source>
        <strain evidence="3 4">ALL</strain>
    </source>
</reference>
<comment type="caution">
    <text evidence="3">The sequence shown here is derived from an EMBL/GenBank/DDBJ whole genome shotgun (WGS) entry which is preliminary data.</text>
</comment>
<name>A0A4U5MT23_STECR</name>
<gene>
    <name evidence="3" type="ORF">L596_020214</name>
</gene>